<protein>
    <submittedName>
        <fullName evidence="2">Uncharacterized protein</fullName>
    </submittedName>
</protein>
<sequence length="74" mass="8235">MKTNQENQFIDFRLITQRGKNHAFIPLCQKISGGSIPAFFVSAIPRRKLRTADPSAASSRGTASSWHQTSAVFR</sequence>
<feature type="region of interest" description="Disordered" evidence="1">
    <location>
        <begin position="52"/>
        <end position="74"/>
    </location>
</feature>
<dbReference type="AlphaFoldDB" id="A0A515CY29"/>
<evidence type="ECO:0000256" key="1">
    <source>
        <dbReference type="SAM" id="MobiDB-lite"/>
    </source>
</evidence>
<evidence type="ECO:0000313" key="2">
    <source>
        <dbReference type="EMBL" id="QDL33067.1"/>
    </source>
</evidence>
<gene>
    <name evidence="2" type="ORF">EGO53_15225</name>
</gene>
<feature type="compositionally biased region" description="Polar residues" evidence="1">
    <location>
        <begin position="56"/>
        <end position="74"/>
    </location>
</feature>
<organism evidence="2 3">
    <name type="scientific">Serratia liquefaciens</name>
    <dbReference type="NCBI Taxonomy" id="614"/>
    <lineage>
        <taxon>Bacteria</taxon>
        <taxon>Pseudomonadati</taxon>
        <taxon>Pseudomonadota</taxon>
        <taxon>Gammaproteobacteria</taxon>
        <taxon>Enterobacterales</taxon>
        <taxon>Yersiniaceae</taxon>
        <taxon>Serratia</taxon>
    </lineage>
</organism>
<name>A0A515CY29_SERLI</name>
<proteinExistence type="predicted"/>
<evidence type="ECO:0000313" key="3">
    <source>
        <dbReference type="Proteomes" id="UP000317572"/>
    </source>
</evidence>
<dbReference type="EMBL" id="CP033893">
    <property type="protein sequence ID" value="QDL33067.1"/>
    <property type="molecule type" value="Genomic_DNA"/>
</dbReference>
<reference evidence="2 3" key="1">
    <citation type="submission" date="2018-11" db="EMBL/GenBank/DDBJ databases">
        <title>The first complete genome of Serratia liquefaciens isolated from metalophyte plant revel distinctness adaptive mechanisms in an extreme habitat.</title>
        <authorList>
            <person name="Caneschi W.L."/>
            <person name="Sanchez A.B."/>
            <person name="Felestrino E.B."/>
            <person name="Assis R.A.B."/>
            <person name="Lemes C.G.C."/>
            <person name="Cordeiro I.F."/>
            <person name="Fonseca N.P."/>
            <person name="Villa M."/>
            <person name="Vieira I.T."/>
            <person name="Moraes L.A."/>
            <person name="Kamino L.H.Y."/>
            <person name="do Carmo F."/>
            <person name="Garcia C.M."/>
            <person name="Almeida N.F."/>
            <person name="Silva R.S."/>
            <person name="Ferro J.A."/>
            <person name="Ferro M.I.T."/>
            <person name="Varani A.M."/>
            <person name="Ferreira R.M."/>
            <person name="dos Santos V.L."/>
            <person name="Silva U.C."/>
            <person name="Setubal J.C."/>
            <person name="Moreira L.M."/>
        </authorList>
    </citation>
    <scope>NUCLEOTIDE SEQUENCE [LARGE SCALE GENOMIC DNA]</scope>
    <source>
        <strain evidence="2 3">FG3</strain>
    </source>
</reference>
<accession>A0A515CY29</accession>
<dbReference type="Proteomes" id="UP000317572">
    <property type="component" value="Chromosome"/>
</dbReference>